<dbReference type="EMBL" id="BSBI01000021">
    <property type="protein sequence ID" value="GLF99601.1"/>
    <property type="molecule type" value="Genomic_DNA"/>
</dbReference>
<evidence type="ECO:0000259" key="5">
    <source>
        <dbReference type="SMART" id="SM00560"/>
    </source>
</evidence>
<evidence type="ECO:0000313" key="6">
    <source>
        <dbReference type="EMBL" id="GLF99601.1"/>
    </source>
</evidence>
<dbReference type="SUPFAM" id="SSF49899">
    <property type="entry name" value="Concanavalin A-like lectins/glucanases"/>
    <property type="match status" value="4"/>
</dbReference>
<gene>
    <name evidence="6" type="ORF">SYYSPA8_34910</name>
</gene>
<comment type="caution">
    <text evidence="6">The sequence shown here is derived from an EMBL/GenBank/DDBJ whole genome shotgun (WGS) entry which is preliminary data.</text>
</comment>
<sequence length="2479" mass="264249">MTVDQGLLRVYSDRTYTHTTMVRHQGTALAFAMDDQRRIVYTVLDLSVHDEERGELDAAYWSENPAALPFPDEIVQVGYAVAGATVMPVVKRGGRLEAAADEVLEAEERDGFLSSTARLTAAAPFQVLSDGTHVVVLRQAIGPGHADAVYPLLSGRGSSGDSGRADVVKTVAGVAVPVVADTLLCDRFLLVGGRLKPVSEVRFKRSRHKTEPASAKDSLGAVDMDGKPFHEPTQELAFIANLTQGRFAAVLVPTAVQGQQRWQFFAHNNVTGRIDSFSVEQAADGLFNTQGSRFWTSPDPLYQGSVFERAAGVCPFTDRPLVPVVPDGRHGESALQLNGTNAYADLGTATALKFQGRAYAVEAWVKPQAAGGPVVARWTSAGQPGFRLRVTGTGSVVLDHSGGSVTSNRTVSAGTWAHVAASFDGKAATLYVNGVFAGSAEIAYAGDGSAGLRIGSAQGGGFFSGEIDEVRIWKRVRSQLETADESGFRLIGNEPGLLAYYRLDEAAGTTVYDQSDTAAHGTLSGGAVWVTSTAPVGDHPGVRRDSFTLSGREVVSGLSAALYYQQEDASSGYGEAVKPAKRQARVLLALATRPTGNATAEGNAAAVDFGVGIDGRLADIPDVVALESIDVPTGDATAAITAQEGRIAQLDAEAVALRDESRTLSQELATLQAQIVQDSSAAESDPGQWALRLSHNDGSCIGVETEPGTGHRSLRAFAGATDQWQLFPIPSAPASQFGTPVCALVHLSSGLVAEMYYPGEYPFARLVSRPLDATLPATARWYTDSWPYSTRLVNADGWGRRWHGSGQLVGPDQGWSTYMHKVGVVPGAALKAKMDRVAVLPGLIEQCALSLAAKELDLRLAREELARLSGGRLGADDLVLPMPHVALDANGLSCTGAVLGFARTDATPFLVDSAAGRVALYYRGSGSGFFAAYLDTRAARGSQQLVGTDLTTLFTARDPGIGLAGTEIRVADSTFGGTAAAKLCDLTITRTGGSRTETERFTGVPRRAEDFTAVVNGANETPLKLGAVERTSGSEVTLIRALTAPVPAASYVRIGSVVHLVTTAAAEGTTLLRLAQAPGAGIARDTAVTLVRYDTGRATTTRPGAVLSAGSNWVLATADHADRTVGNGVAVVEAAGHGSRWRGDSPGRAFTFNGTAHRLSLPPARLGQITTTGGDLTAEAWVRPVTVPTAGARIVHVNRDTTRAALALAGEPVTGGMVMSGNVAMLIAGFDPTATDFTIECWLQRTTGRTVADTIVAIGANGLTMGFTDDGKFRFGFGSGSSAQTLTTAGAYTDGDWHHWAVTFDRTARAQTILRDGVEVARRTATAVPSGTGQLIVGRSDSGTIGFFSGQLAELRTWSTARSAADILADRYRRIPPATAGLTGAWIYDRNRLGIAYAESQLLFADISGQGRHGGVWGTSPAVCDSPAITHYRVQAAVGDKYRTSREIYPCGEWAHLAAVYEQSWALRFEGGAWAETPHEDRLDVTGDLTIEVFASIDSTAGRQGLVSKGALGDGTGDSVPYQLSLLAGGKLEFAFEEPGATTVRYTSASTLTTGFHRIAVVRKAGRATKEVKQPRTFRTTGADGQPKTETAEVTERVDVEEWYDIRFVVDGQDFGSFRHNGPGPRGNDGPLEIGRAREGTTAHGLTGTIGEVRIWGRARDTDRIGIPVKPRDEGLLARWTFEENTGNTTADPVGGHDLKLRRARWTTDPDPQASSFVLHRNGRPIPCDTPATNPLTGWGDEQLTLGAAVTSGAPGGFYNGTLEEVRLWRTPRSPEQLLDNLFTRLKGDKQDLIAYWPFDSESTSLTADAVRDHSLRGNHLDPGTDITRPNIVLSTAPVSTDTAAVRSALASVRTPFHERITQPPAATEYADLQYTPDGQARGVLKRAYAHITDGAWTLTTGYKVGDLTSEWVSQIQFDPQLIGYIEGAPPVPSENLTGTSDPSGASSVTFTEADEITSVLGSARDRNVAMSFKASAEVSGKFGASSVTAPLGLGISNPIFTIDVKGKVSNTTDFSNTWTNETTVSQATTVDRNTTADLTGYWEDPTGVRNTTVGRRYLPENKGYALVQSETADVYALRLAHTGDLVAYRMVPNPDVPKDWNIISFPIYPQYTKQGILDGAIGLTDQGGKILDEAYPTAAGYGEYSYFKPREAYAIKRRILRERQELENFYAGVSTETSAPDPTAKRAAKVLEALTGTPAKLPEPQPSGDDSAGAFANRSIANTYVWTADGGFFAETTGTVDIVNETTAGSYTFTNQTTGSLDIAFDAGGFGAAYQIEASLTGGFSTTRRRSQESSRAHTLEVLCKPGRDLQKYKADGTPEYVNGKPVLVPGKVDAYRFMTFYLGQDTAHFDDFYRKVIDPTWLANSNDANAAALRQARQSDRKPPCWRILHRVTFLSRVLPPIPATAPPSLAKTLRSLDVQSNYELIRRLDPYLSTATGSLADLADATRAALADHLPELLPHTADITRFLAAYYGTTD</sequence>
<dbReference type="InterPro" id="IPR006558">
    <property type="entry name" value="LamG-like"/>
</dbReference>
<protein>
    <submittedName>
        <fullName evidence="6">Laminin G domain-containing protein</fullName>
    </submittedName>
</protein>
<dbReference type="Gene3D" id="2.60.120.200">
    <property type="match status" value="4"/>
</dbReference>
<name>A0ABQ5PAJ4_9ACTN</name>
<evidence type="ECO:0000256" key="1">
    <source>
        <dbReference type="ARBA" id="ARBA00022729"/>
    </source>
</evidence>
<dbReference type="InterPro" id="IPR013320">
    <property type="entry name" value="ConA-like_dom_sf"/>
</dbReference>
<evidence type="ECO:0000256" key="4">
    <source>
        <dbReference type="SAM" id="MobiDB-lite"/>
    </source>
</evidence>
<keyword evidence="2" id="KW-1015">Disulfide bond</keyword>
<feature type="domain" description="LamG-like jellyroll fold" evidence="5">
    <location>
        <begin position="1235"/>
        <end position="1365"/>
    </location>
</feature>
<evidence type="ECO:0000256" key="3">
    <source>
        <dbReference type="SAM" id="Coils"/>
    </source>
</evidence>
<dbReference type="SMART" id="SM00560">
    <property type="entry name" value="LamGL"/>
    <property type="match status" value="2"/>
</dbReference>
<evidence type="ECO:0000256" key="2">
    <source>
        <dbReference type="ARBA" id="ARBA00023157"/>
    </source>
</evidence>
<keyword evidence="7" id="KW-1185">Reference proteome</keyword>
<keyword evidence="1" id="KW-0732">Signal</keyword>
<feature type="coiled-coil region" evidence="3">
    <location>
        <begin position="640"/>
        <end position="674"/>
    </location>
</feature>
<dbReference type="RefSeq" id="WP_323451537.1">
    <property type="nucleotide sequence ID" value="NZ_BSBI01000021.1"/>
</dbReference>
<organism evidence="6 7">
    <name type="scientific">Streptomyces yaizuensis</name>
    <dbReference type="NCBI Taxonomy" id="2989713"/>
    <lineage>
        <taxon>Bacteria</taxon>
        <taxon>Bacillati</taxon>
        <taxon>Actinomycetota</taxon>
        <taxon>Actinomycetes</taxon>
        <taxon>Kitasatosporales</taxon>
        <taxon>Streptomycetaceae</taxon>
        <taxon>Streptomyces</taxon>
    </lineage>
</organism>
<keyword evidence="3" id="KW-0175">Coiled coil</keyword>
<feature type="domain" description="LamG-like jellyroll fold" evidence="5">
    <location>
        <begin position="357"/>
        <end position="480"/>
    </location>
</feature>
<evidence type="ECO:0000313" key="7">
    <source>
        <dbReference type="Proteomes" id="UP001291653"/>
    </source>
</evidence>
<dbReference type="Proteomes" id="UP001291653">
    <property type="component" value="Unassembled WGS sequence"/>
</dbReference>
<dbReference type="Pfam" id="PF13385">
    <property type="entry name" value="Laminin_G_3"/>
    <property type="match status" value="2"/>
</dbReference>
<proteinExistence type="predicted"/>
<accession>A0ABQ5PAJ4</accession>
<reference evidence="6 7" key="1">
    <citation type="submission" date="2022-10" db="EMBL/GenBank/DDBJ databases">
        <title>Draft genome sequence of Streptomyces sp. YSPA8.</title>
        <authorList>
            <person name="Moriuchi R."/>
            <person name="Dohra H."/>
            <person name="Yamamura H."/>
            <person name="Kodani S."/>
        </authorList>
    </citation>
    <scope>NUCLEOTIDE SEQUENCE [LARGE SCALE GENOMIC DNA]</scope>
    <source>
        <strain evidence="6 7">YSPA8</strain>
    </source>
</reference>
<feature type="region of interest" description="Disordered" evidence="4">
    <location>
        <begin position="1570"/>
        <end position="1594"/>
    </location>
</feature>